<keyword evidence="2" id="KW-1185">Reference proteome</keyword>
<sequence>MRRFKELSRLLKAFDLKSMIGNRVLSFIVMSPTTSITLVARSQWNIYTLSFVPKSHLFYCYASDWQAIAKEAGRRIGTVREQACTLIFFIGGHKDASTVSAWAVSVIDFAFVT</sequence>
<reference evidence="1" key="1">
    <citation type="journal article" date="2023" name="bioRxiv">
        <title>Improved chromosome-level genome assembly for marigold (Tagetes erecta).</title>
        <authorList>
            <person name="Jiang F."/>
            <person name="Yuan L."/>
            <person name="Wang S."/>
            <person name="Wang H."/>
            <person name="Xu D."/>
            <person name="Wang A."/>
            <person name="Fan W."/>
        </authorList>
    </citation>
    <scope>NUCLEOTIDE SEQUENCE</scope>
    <source>
        <strain evidence="1">WSJ</strain>
        <tissue evidence="1">Leaf</tissue>
    </source>
</reference>
<evidence type="ECO:0000313" key="1">
    <source>
        <dbReference type="EMBL" id="KAK1416763.1"/>
    </source>
</evidence>
<name>A0AAD8NQB7_TARER</name>
<evidence type="ECO:0000313" key="2">
    <source>
        <dbReference type="Proteomes" id="UP001229421"/>
    </source>
</evidence>
<proteinExistence type="predicted"/>
<accession>A0AAD8NQB7</accession>
<gene>
    <name evidence="1" type="ORF">QVD17_25879</name>
</gene>
<protein>
    <submittedName>
        <fullName evidence="1">Uncharacterized protein</fullName>
    </submittedName>
</protein>
<comment type="caution">
    <text evidence="1">The sequence shown here is derived from an EMBL/GenBank/DDBJ whole genome shotgun (WGS) entry which is preliminary data.</text>
</comment>
<dbReference type="EMBL" id="JAUHHV010000007">
    <property type="protein sequence ID" value="KAK1416763.1"/>
    <property type="molecule type" value="Genomic_DNA"/>
</dbReference>
<dbReference type="Proteomes" id="UP001229421">
    <property type="component" value="Unassembled WGS sequence"/>
</dbReference>
<dbReference type="AlphaFoldDB" id="A0AAD8NQB7"/>
<organism evidence="1 2">
    <name type="scientific">Tagetes erecta</name>
    <name type="common">African marigold</name>
    <dbReference type="NCBI Taxonomy" id="13708"/>
    <lineage>
        <taxon>Eukaryota</taxon>
        <taxon>Viridiplantae</taxon>
        <taxon>Streptophyta</taxon>
        <taxon>Embryophyta</taxon>
        <taxon>Tracheophyta</taxon>
        <taxon>Spermatophyta</taxon>
        <taxon>Magnoliopsida</taxon>
        <taxon>eudicotyledons</taxon>
        <taxon>Gunneridae</taxon>
        <taxon>Pentapetalae</taxon>
        <taxon>asterids</taxon>
        <taxon>campanulids</taxon>
        <taxon>Asterales</taxon>
        <taxon>Asteraceae</taxon>
        <taxon>Asteroideae</taxon>
        <taxon>Heliantheae alliance</taxon>
        <taxon>Tageteae</taxon>
        <taxon>Tagetes</taxon>
    </lineage>
</organism>